<evidence type="ECO:0000313" key="7">
    <source>
        <dbReference type="Proteomes" id="UP000179807"/>
    </source>
</evidence>
<feature type="binding site" evidence="3">
    <location>
        <position position="39"/>
    </location>
    <ligand>
        <name>ATP</name>
        <dbReference type="ChEBI" id="CHEBI:30616"/>
    </ligand>
</feature>
<dbReference type="PROSITE" id="PS50011">
    <property type="entry name" value="PROTEIN_KINASE_DOM"/>
    <property type="match status" value="1"/>
</dbReference>
<dbReference type="RefSeq" id="XP_068363837.1">
    <property type="nucleotide sequence ID" value="XM_068491772.1"/>
</dbReference>
<dbReference type="PANTHER" id="PTHR24346">
    <property type="entry name" value="MAP/MICROTUBULE AFFINITY-REGULATING KINASE"/>
    <property type="match status" value="1"/>
</dbReference>
<dbReference type="SUPFAM" id="SSF56112">
    <property type="entry name" value="Protein kinase-like (PK-like)"/>
    <property type="match status" value="1"/>
</dbReference>
<dbReference type="PANTHER" id="PTHR24346:SF30">
    <property type="entry name" value="MATERNAL EMBRYONIC LEUCINE ZIPPER KINASE"/>
    <property type="match status" value="1"/>
</dbReference>
<evidence type="ECO:0000256" key="1">
    <source>
        <dbReference type="ARBA" id="ARBA00022741"/>
    </source>
</evidence>
<dbReference type="InterPro" id="IPR008271">
    <property type="entry name" value="Ser/Thr_kinase_AS"/>
</dbReference>
<name>A0A1J4KMT9_9EUKA</name>
<keyword evidence="1 3" id="KW-0547">Nucleotide-binding</keyword>
<accession>A0A1J4KMT9</accession>
<dbReference type="InterPro" id="IPR000719">
    <property type="entry name" value="Prot_kinase_dom"/>
</dbReference>
<dbReference type="SMART" id="SM00220">
    <property type="entry name" value="S_TKc"/>
    <property type="match status" value="1"/>
</dbReference>
<feature type="domain" description="Protein kinase" evidence="5">
    <location>
        <begin position="10"/>
        <end position="266"/>
    </location>
</feature>
<dbReference type="PROSITE" id="PS00107">
    <property type="entry name" value="PROTEIN_KINASE_ATP"/>
    <property type="match status" value="1"/>
</dbReference>
<sequence length="403" mass="46334">MHEDTTLSQYEIQCRVGTGAFSQVYRGVHLLTNSEVAIKIIDFEKLENDDKIGTIREVATLLQLDHPNIVSLFNYAFYNDKLYIFLEFIPHGTLLDKVNHLRGLSEDQARRYFKDIISAIFYLHHVRGIVHRDLKLQNMILTSDDHIKLIDFGFCNSMMKSNIFHTFVGTPGFTAPEVIQNTNGYSESCDIFSLGICLFSMVAGKRPFDLQNKDKKRLIDQIESLETNPQFINVFSKDLQFLLKGMLNPDPSQRMTLDQIMTSDWLQSDTRPVLSLKTMIDLRRFTTKESLQIASRKSLLKPNYSAVNALRKFGYAPEKVITELRRGRVTDGTAAYLMMMCTMSTEELDDTSFQKPKKTTTTPSITIPTSICSRKQQRTPHKIKNDTKFTRIPKSYRSRLTPI</sequence>
<protein>
    <submittedName>
        <fullName evidence="6">AGC family protein kinase</fullName>
    </submittedName>
</protein>
<comment type="caution">
    <text evidence="6">The sequence shown here is derived from an EMBL/GenBank/DDBJ whole genome shotgun (WGS) entry which is preliminary data.</text>
</comment>
<evidence type="ECO:0000256" key="4">
    <source>
        <dbReference type="RuleBase" id="RU000304"/>
    </source>
</evidence>
<dbReference type="AlphaFoldDB" id="A0A1J4KMT9"/>
<dbReference type="PROSITE" id="PS00108">
    <property type="entry name" value="PROTEIN_KINASE_ST"/>
    <property type="match status" value="1"/>
</dbReference>
<keyword evidence="6" id="KW-0808">Transferase</keyword>
<dbReference type="EMBL" id="MLAK01000605">
    <property type="protein sequence ID" value="OHT10701.1"/>
    <property type="molecule type" value="Genomic_DNA"/>
</dbReference>
<dbReference type="InterPro" id="IPR011009">
    <property type="entry name" value="Kinase-like_dom_sf"/>
</dbReference>
<dbReference type="GO" id="GO:0005737">
    <property type="term" value="C:cytoplasm"/>
    <property type="evidence" value="ECO:0007669"/>
    <property type="project" value="TreeGrafter"/>
</dbReference>
<dbReference type="GeneID" id="94826476"/>
<evidence type="ECO:0000259" key="5">
    <source>
        <dbReference type="PROSITE" id="PS50011"/>
    </source>
</evidence>
<keyword evidence="2 3" id="KW-0067">ATP-binding</keyword>
<dbReference type="Proteomes" id="UP000179807">
    <property type="component" value="Unassembled WGS sequence"/>
</dbReference>
<dbReference type="FunFam" id="1.10.510.10:FF:000571">
    <property type="entry name" value="Maternal embryonic leucine zipper kinase"/>
    <property type="match status" value="1"/>
</dbReference>
<dbReference type="GO" id="GO:0035556">
    <property type="term" value="P:intracellular signal transduction"/>
    <property type="evidence" value="ECO:0007669"/>
    <property type="project" value="TreeGrafter"/>
</dbReference>
<keyword evidence="7" id="KW-1185">Reference proteome</keyword>
<evidence type="ECO:0000313" key="6">
    <source>
        <dbReference type="EMBL" id="OHT10701.1"/>
    </source>
</evidence>
<evidence type="ECO:0000256" key="3">
    <source>
        <dbReference type="PROSITE-ProRule" id="PRU10141"/>
    </source>
</evidence>
<dbReference type="GO" id="GO:0004674">
    <property type="term" value="F:protein serine/threonine kinase activity"/>
    <property type="evidence" value="ECO:0007669"/>
    <property type="project" value="UniProtKB-KW"/>
</dbReference>
<dbReference type="GO" id="GO:0005524">
    <property type="term" value="F:ATP binding"/>
    <property type="evidence" value="ECO:0007669"/>
    <property type="project" value="UniProtKB-UniRule"/>
</dbReference>
<dbReference type="InterPro" id="IPR017441">
    <property type="entry name" value="Protein_kinase_ATP_BS"/>
</dbReference>
<proteinExistence type="inferred from homology"/>
<dbReference type="VEuPathDB" id="TrichDB:TRFO_04231"/>
<dbReference type="OrthoDB" id="4062651at2759"/>
<comment type="similarity">
    <text evidence="4">Belongs to the protein kinase superfamily.</text>
</comment>
<gene>
    <name evidence="6" type="ORF">TRFO_04231</name>
</gene>
<reference evidence="6" key="1">
    <citation type="submission" date="2016-10" db="EMBL/GenBank/DDBJ databases">
        <authorList>
            <person name="Benchimol M."/>
            <person name="Almeida L.G."/>
            <person name="Vasconcelos A.T."/>
            <person name="Perreira-Neves A."/>
            <person name="Rosa I.A."/>
            <person name="Tasca T."/>
            <person name="Bogo M.R."/>
            <person name="de Souza W."/>
        </authorList>
    </citation>
    <scope>NUCLEOTIDE SEQUENCE [LARGE SCALE GENOMIC DNA]</scope>
    <source>
        <strain evidence="6">K</strain>
    </source>
</reference>
<evidence type="ECO:0000256" key="2">
    <source>
        <dbReference type="ARBA" id="ARBA00022840"/>
    </source>
</evidence>
<keyword evidence="4" id="KW-0723">Serine/threonine-protein kinase</keyword>
<dbReference type="Gene3D" id="1.10.510.10">
    <property type="entry name" value="Transferase(Phosphotransferase) domain 1"/>
    <property type="match status" value="1"/>
</dbReference>
<keyword evidence="6" id="KW-0418">Kinase</keyword>
<organism evidence="6 7">
    <name type="scientific">Tritrichomonas foetus</name>
    <dbReference type="NCBI Taxonomy" id="1144522"/>
    <lineage>
        <taxon>Eukaryota</taxon>
        <taxon>Metamonada</taxon>
        <taxon>Parabasalia</taxon>
        <taxon>Tritrichomonadida</taxon>
        <taxon>Tritrichomonadidae</taxon>
        <taxon>Tritrichomonas</taxon>
    </lineage>
</organism>
<dbReference type="Pfam" id="PF00069">
    <property type="entry name" value="Pkinase"/>
    <property type="match status" value="1"/>
</dbReference>